<keyword evidence="1 5" id="KW-0963">Cytoplasm</keyword>
<dbReference type="KEGG" id="hhg:XM38_052150"/>
<evidence type="ECO:0000256" key="1">
    <source>
        <dbReference type="ARBA" id="ARBA00022490"/>
    </source>
</evidence>
<keyword evidence="3 5" id="KW-0521">NADP</keyword>
<organism evidence="6 7">
    <name type="scientific">Halomicronema hongdechloris C2206</name>
    <dbReference type="NCBI Taxonomy" id="1641165"/>
    <lineage>
        <taxon>Bacteria</taxon>
        <taxon>Bacillati</taxon>
        <taxon>Cyanobacteriota</taxon>
        <taxon>Cyanophyceae</taxon>
        <taxon>Nodosilineales</taxon>
        <taxon>Nodosilineaceae</taxon>
        <taxon>Halomicronema</taxon>
    </lineage>
</organism>
<proteinExistence type="inferred from homology"/>
<dbReference type="Pfam" id="PF14489">
    <property type="entry name" value="QueF"/>
    <property type="match status" value="1"/>
</dbReference>
<evidence type="ECO:0000256" key="4">
    <source>
        <dbReference type="ARBA" id="ARBA00023002"/>
    </source>
</evidence>
<dbReference type="GO" id="GO:0005737">
    <property type="term" value="C:cytoplasm"/>
    <property type="evidence" value="ECO:0007669"/>
    <property type="project" value="UniProtKB-SubCell"/>
</dbReference>
<evidence type="ECO:0000313" key="7">
    <source>
        <dbReference type="Proteomes" id="UP000191901"/>
    </source>
</evidence>
<feature type="active site" description="Thioimide intermediate" evidence="5">
    <location>
        <position position="46"/>
    </location>
</feature>
<dbReference type="HAMAP" id="MF_00818">
    <property type="entry name" value="QueF_type1"/>
    <property type="match status" value="1"/>
</dbReference>
<dbReference type="STRING" id="1641165.XM38_16955"/>
<dbReference type="InterPro" id="IPR029500">
    <property type="entry name" value="QueF"/>
</dbReference>
<dbReference type="InterPro" id="IPR050084">
    <property type="entry name" value="NADPH_dep_7-cyano-7-deazaG_red"/>
</dbReference>
<dbReference type="RefSeq" id="WP_080811165.1">
    <property type="nucleotide sequence ID" value="NZ_CP021983.2"/>
</dbReference>
<dbReference type="SUPFAM" id="SSF55620">
    <property type="entry name" value="Tetrahydrobiopterin biosynthesis enzymes-like"/>
    <property type="match status" value="1"/>
</dbReference>
<comment type="function">
    <text evidence="5">Catalyzes the NADPH-dependent reduction of 7-cyano-7-deazaguanine (preQ0) to 7-aminomethyl-7-deazaguanine (preQ1).</text>
</comment>
<dbReference type="EC" id="1.7.1.13" evidence="5"/>
<dbReference type="Proteomes" id="UP000191901">
    <property type="component" value="Chromosome"/>
</dbReference>
<comment type="catalytic activity">
    <reaction evidence="5">
        <text>7-aminomethyl-7-carbaguanine + 2 NADP(+) = 7-cyano-7-carbaguanine + 2 NADPH + 3 H(+)</text>
        <dbReference type="Rhea" id="RHEA:13409"/>
        <dbReference type="ChEBI" id="CHEBI:15378"/>
        <dbReference type="ChEBI" id="CHEBI:45075"/>
        <dbReference type="ChEBI" id="CHEBI:57783"/>
        <dbReference type="ChEBI" id="CHEBI:58349"/>
        <dbReference type="ChEBI" id="CHEBI:58703"/>
        <dbReference type="EC" id="1.7.1.13"/>
    </reaction>
</comment>
<sequence>MSHISESMYGDIAIAQAATEPLEKWPNPSTNAYAIHLEHPEFTALCPRSGYPDFGTIVVDYQPGEWVVELKAFKLYINSFRDQRISHEQVVNAVADRLWQELHPVGLRIIGDFTRRGGVKTMITVSKGNGQLFGEYRPNLL</sequence>
<dbReference type="PANTHER" id="PTHR34354">
    <property type="entry name" value="NADPH-DEPENDENT 7-CYANO-7-DEAZAGUANINE REDUCTASE"/>
    <property type="match status" value="1"/>
</dbReference>
<dbReference type="UniPathway" id="UPA00392"/>
<dbReference type="OrthoDB" id="9795077at2"/>
<dbReference type="InterPro" id="IPR043133">
    <property type="entry name" value="GTP-CH-I_C/QueF"/>
</dbReference>
<evidence type="ECO:0000256" key="3">
    <source>
        <dbReference type="ARBA" id="ARBA00022857"/>
    </source>
</evidence>
<feature type="binding site" evidence="5">
    <location>
        <begin position="87"/>
        <end position="88"/>
    </location>
    <ligand>
        <name>substrate</name>
    </ligand>
</feature>
<dbReference type="GO" id="GO:0033739">
    <property type="term" value="F:preQ1 synthase activity"/>
    <property type="evidence" value="ECO:0007669"/>
    <property type="project" value="UniProtKB-UniRule"/>
</dbReference>
<dbReference type="GO" id="GO:0008616">
    <property type="term" value="P:tRNA queuosine(34) biosynthetic process"/>
    <property type="evidence" value="ECO:0007669"/>
    <property type="project" value="UniProtKB-UniRule"/>
</dbReference>
<protein>
    <recommendedName>
        <fullName evidence="5">NADPH-dependent 7-cyano-7-deazaguanine reductase</fullName>
        <ecNumber evidence="5">1.7.1.13</ecNumber>
    </recommendedName>
    <alternativeName>
        <fullName evidence="5">7-cyano-7-carbaguanine reductase</fullName>
    </alternativeName>
    <alternativeName>
        <fullName evidence="5">NADPH-dependent nitrile oxidoreductase</fullName>
    </alternativeName>
    <alternativeName>
        <fullName evidence="5">PreQ(0) reductase</fullName>
    </alternativeName>
</protein>
<keyword evidence="7" id="KW-1185">Reference proteome</keyword>
<evidence type="ECO:0000256" key="2">
    <source>
        <dbReference type="ARBA" id="ARBA00022785"/>
    </source>
</evidence>
<name>A0A1Z3HV96_9CYAN</name>
<comment type="pathway">
    <text evidence="5">tRNA modification; tRNA-queuosine biosynthesis.</text>
</comment>
<dbReference type="PANTHER" id="PTHR34354:SF1">
    <property type="entry name" value="NADPH-DEPENDENT 7-CYANO-7-DEAZAGUANINE REDUCTASE"/>
    <property type="match status" value="1"/>
</dbReference>
<comment type="subcellular location">
    <subcellularLocation>
        <location evidence="5">Cytoplasm</location>
    </subcellularLocation>
</comment>
<dbReference type="Gene3D" id="3.30.1130.10">
    <property type="match status" value="1"/>
</dbReference>
<reference evidence="6 7" key="1">
    <citation type="journal article" date="2016" name="Biochim. Biophys. Acta">
        <title>Characterization of red-shifted phycobilisomes isolated from the chlorophyll f-containing cyanobacterium Halomicronema hongdechloris.</title>
        <authorList>
            <person name="Li Y."/>
            <person name="Lin Y."/>
            <person name="Garvey C.J."/>
            <person name="Birch D."/>
            <person name="Corkery R.W."/>
            <person name="Loughlin P.C."/>
            <person name="Scheer H."/>
            <person name="Willows R.D."/>
            <person name="Chen M."/>
        </authorList>
    </citation>
    <scope>NUCLEOTIDE SEQUENCE [LARGE SCALE GENOMIC DNA]</scope>
    <source>
        <strain evidence="6 7">C2206</strain>
    </source>
</reference>
<evidence type="ECO:0000313" key="6">
    <source>
        <dbReference type="EMBL" id="ASC74240.1"/>
    </source>
</evidence>
<dbReference type="NCBIfam" id="TIGR03139">
    <property type="entry name" value="QueF-II"/>
    <property type="match status" value="1"/>
</dbReference>
<dbReference type="PIRSF" id="PIRSF027377">
    <property type="entry name" value="Nitrile_oxidored_QueF"/>
    <property type="match status" value="1"/>
</dbReference>
<gene>
    <name evidence="5 6" type="primary">queF</name>
    <name evidence="6" type="ORF">XM38_052150</name>
</gene>
<accession>A0A1Z3HV96</accession>
<evidence type="ECO:0000256" key="5">
    <source>
        <dbReference type="HAMAP-Rule" id="MF_00818"/>
    </source>
</evidence>
<feature type="active site" description="Proton donor" evidence="5">
    <location>
        <position position="53"/>
    </location>
</feature>
<dbReference type="InterPro" id="IPR016856">
    <property type="entry name" value="QueF_type1"/>
</dbReference>
<keyword evidence="4 5" id="KW-0560">Oxidoreductase</keyword>
<keyword evidence="2 5" id="KW-0671">Queuosine biosynthesis</keyword>
<dbReference type="EMBL" id="CP021983">
    <property type="protein sequence ID" value="ASC74240.1"/>
    <property type="molecule type" value="Genomic_DNA"/>
</dbReference>
<comment type="similarity">
    <text evidence="5">Belongs to the GTP cyclohydrolase I family. QueF type 1 subfamily.</text>
</comment>
<dbReference type="AlphaFoldDB" id="A0A1Z3HV96"/>
<feature type="binding site" evidence="5">
    <location>
        <begin position="68"/>
        <end position="70"/>
    </location>
    <ligand>
        <name>substrate</name>
    </ligand>
</feature>